<protein>
    <submittedName>
        <fullName evidence="5">Uncharacterized protein</fullName>
    </submittedName>
</protein>
<evidence type="ECO:0000313" key="6">
    <source>
        <dbReference type="Proteomes" id="UP000290289"/>
    </source>
</evidence>
<dbReference type="STRING" id="3750.A0A498K971"/>
<dbReference type="GO" id="GO:0046872">
    <property type="term" value="F:metal ion binding"/>
    <property type="evidence" value="ECO:0007669"/>
    <property type="project" value="UniProtKB-KW"/>
</dbReference>
<dbReference type="GO" id="GO:0051536">
    <property type="term" value="F:iron-sulfur cluster binding"/>
    <property type="evidence" value="ECO:0007669"/>
    <property type="project" value="UniProtKB-KW"/>
</dbReference>
<organism evidence="5 6">
    <name type="scientific">Malus domestica</name>
    <name type="common">Apple</name>
    <name type="synonym">Pyrus malus</name>
    <dbReference type="NCBI Taxonomy" id="3750"/>
    <lineage>
        <taxon>Eukaryota</taxon>
        <taxon>Viridiplantae</taxon>
        <taxon>Streptophyta</taxon>
        <taxon>Embryophyta</taxon>
        <taxon>Tracheophyta</taxon>
        <taxon>Spermatophyta</taxon>
        <taxon>Magnoliopsida</taxon>
        <taxon>eudicotyledons</taxon>
        <taxon>Gunneridae</taxon>
        <taxon>Pentapetalae</taxon>
        <taxon>rosids</taxon>
        <taxon>fabids</taxon>
        <taxon>Rosales</taxon>
        <taxon>Rosaceae</taxon>
        <taxon>Amygdaloideae</taxon>
        <taxon>Maleae</taxon>
        <taxon>Malus</taxon>
    </lineage>
</organism>
<evidence type="ECO:0000256" key="1">
    <source>
        <dbReference type="ARBA" id="ARBA00022723"/>
    </source>
</evidence>
<keyword evidence="2" id="KW-0408">Iron</keyword>
<sequence>MVNRADGSQLDSTVKPRNLEVKEILSHYPSNYKQSAVIPLLDFAQQQHGDREEGRVWNVRKKKGEGGLRLRAQLESSVSAAAATTLPQREEEHKRKDKAKATALQVCWVHLEDS</sequence>
<gene>
    <name evidence="5" type="ORF">DVH24_038252</name>
</gene>
<reference evidence="5 6" key="1">
    <citation type="submission" date="2018-10" db="EMBL/GenBank/DDBJ databases">
        <title>A high-quality apple genome assembly.</title>
        <authorList>
            <person name="Hu J."/>
        </authorList>
    </citation>
    <scope>NUCLEOTIDE SEQUENCE [LARGE SCALE GENOMIC DNA]</scope>
    <source>
        <strain evidence="6">cv. HFTH1</strain>
        <tissue evidence="5">Young leaf</tissue>
    </source>
</reference>
<dbReference type="AlphaFoldDB" id="A0A498K971"/>
<proteinExistence type="predicted"/>
<evidence type="ECO:0000256" key="2">
    <source>
        <dbReference type="ARBA" id="ARBA00023004"/>
    </source>
</evidence>
<keyword evidence="3" id="KW-0411">Iron-sulfur</keyword>
<dbReference type="PANTHER" id="PTHR10371:SF3">
    <property type="entry name" value="NADH DEHYDROGENASE [UBIQUINONE] FLAVOPROTEIN 2, MITOCHONDRIAL"/>
    <property type="match status" value="1"/>
</dbReference>
<keyword evidence="1" id="KW-0479">Metal-binding</keyword>
<feature type="region of interest" description="Disordered" evidence="4">
    <location>
        <begin position="79"/>
        <end position="98"/>
    </location>
</feature>
<keyword evidence="6" id="KW-1185">Reference proteome</keyword>
<accession>A0A498K971</accession>
<name>A0A498K971_MALDO</name>
<dbReference type="InterPro" id="IPR041921">
    <property type="entry name" value="NuoE_N"/>
</dbReference>
<dbReference type="Proteomes" id="UP000290289">
    <property type="component" value="Chromosome 3"/>
</dbReference>
<comment type="caution">
    <text evidence="5">The sequence shown here is derived from an EMBL/GenBank/DDBJ whole genome shotgun (WGS) entry which is preliminary data.</text>
</comment>
<evidence type="ECO:0000256" key="3">
    <source>
        <dbReference type="ARBA" id="ARBA00023014"/>
    </source>
</evidence>
<dbReference type="GO" id="GO:0005739">
    <property type="term" value="C:mitochondrion"/>
    <property type="evidence" value="ECO:0007669"/>
    <property type="project" value="GOC"/>
</dbReference>
<evidence type="ECO:0000313" key="5">
    <source>
        <dbReference type="EMBL" id="RXI03978.1"/>
    </source>
</evidence>
<dbReference type="Gene3D" id="1.10.10.1590">
    <property type="entry name" value="NADH-quinone oxidoreductase subunit E"/>
    <property type="match status" value="1"/>
</dbReference>
<dbReference type="PANTHER" id="PTHR10371">
    <property type="entry name" value="NADH DEHYDROGENASE UBIQUINONE FLAVOPROTEIN 2, MITOCHONDRIAL"/>
    <property type="match status" value="1"/>
</dbReference>
<dbReference type="GO" id="GO:0006120">
    <property type="term" value="P:mitochondrial electron transport, NADH to ubiquinone"/>
    <property type="evidence" value="ECO:0007669"/>
    <property type="project" value="TreeGrafter"/>
</dbReference>
<evidence type="ECO:0000256" key="4">
    <source>
        <dbReference type="SAM" id="MobiDB-lite"/>
    </source>
</evidence>
<dbReference type="EMBL" id="RDQH01000329">
    <property type="protein sequence ID" value="RXI03978.1"/>
    <property type="molecule type" value="Genomic_DNA"/>
</dbReference>
<dbReference type="GO" id="GO:0003954">
    <property type="term" value="F:NADH dehydrogenase activity"/>
    <property type="evidence" value="ECO:0007669"/>
    <property type="project" value="TreeGrafter"/>
</dbReference>